<comment type="caution">
    <text evidence="4">The sequence shown here is derived from an EMBL/GenBank/DDBJ whole genome shotgun (WGS) entry which is preliminary data.</text>
</comment>
<gene>
    <name evidence="4" type="ORF">N7496_000414</name>
</gene>
<feature type="transmembrane region" description="Helical" evidence="2">
    <location>
        <begin position="38"/>
        <end position="58"/>
    </location>
</feature>
<dbReference type="RefSeq" id="XP_056560074.1">
    <property type="nucleotide sequence ID" value="XM_056693345.1"/>
</dbReference>
<evidence type="ECO:0000313" key="4">
    <source>
        <dbReference type="EMBL" id="KAJ5389346.1"/>
    </source>
</evidence>
<evidence type="ECO:0000313" key="5">
    <source>
        <dbReference type="Proteomes" id="UP001147782"/>
    </source>
</evidence>
<sequence length="674" mass="76312">MRAVLLGRLCLRRGFTQLPRRTFTQSWRAPAKRIPRRAPVVGGLVMAALAPSAFLKLAEDSDGDEKTGEMQMLEASREEIRKTVSKDARGLARLCQSLRVFWYYFVYDPIATGFRFLHLAVIFIPVVVTVPVIWIGRRVEGSNNAQTGTIWWYRFLVNAMERAGPAFIKLGQWAASRTDIFPPEMCNIMSSLHSNAPAHSLEDTKRIIRKAFNGMPFEDIFEEFHEEPLGVGAIAQVYKAKLKPSLATSAQELGQEPITLGEKVRKNMDVLVKSSPQRVPSSYVAIKVLHPKVEKMIHRDLRIMGFFASLINAIPTMHWLSFPDEVQQFGEMMKLQLDMRIEATNLVIFRDKFKTRTTAWFPYPYMDYTTREVLIEEFAQGVPLATFLDIGGGIFQHEIANEGLDAFLHMLLIDNFVHADLHPGNIMVRFYKPSELDLSLRKHSRATEAPTRAEVDVTEAVLARLRPHMGDKAAWESALAKLNDEGYRPQLIFIDTGLVTQLNDTNRRNFLDLFRAIAEFDGYQAGHLMVERCRTPEEVIEPEIFALKMQHLVLSIKSRTFALGNIKIGDVLSEVLTMVRGHHVRFEGDFVNVVISCLLLEGIGRSLNPNLDLFQSALPILRQLGTGQTFLQTVRSGDTSMLRVWVGLEARGLLQASIESVERCVKYDLLSPNI</sequence>
<proteinExistence type="inferred from homology"/>
<name>A0A9X0B606_9EURO</name>
<accession>A0A9X0B606</accession>
<dbReference type="CDD" id="cd13971">
    <property type="entry name" value="ADCK2-like"/>
    <property type="match status" value="1"/>
</dbReference>
<keyword evidence="2" id="KW-1133">Transmembrane helix</keyword>
<dbReference type="OrthoDB" id="1290869at2759"/>
<keyword evidence="2" id="KW-0812">Transmembrane</keyword>
<dbReference type="AlphaFoldDB" id="A0A9X0B606"/>
<evidence type="ECO:0000256" key="1">
    <source>
        <dbReference type="ARBA" id="ARBA00009670"/>
    </source>
</evidence>
<keyword evidence="2" id="KW-0472">Membrane</keyword>
<feature type="domain" description="ABC1 atypical kinase-like" evidence="3">
    <location>
        <begin position="192"/>
        <end position="243"/>
    </location>
</feature>
<protein>
    <submittedName>
        <fullName evidence="4">ABC1 family protein</fullName>
    </submittedName>
</protein>
<evidence type="ECO:0000256" key="2">
    <source>
        <dbReference type="SAM" id="Phobius"/>
    </source>
</evidence>
<dbReference type="InterPro" id="IPR052402">
    <property type="entry name" value="ADCK_kinase"/>
</dbReference>
<dbReference type="GeneID" id="81432522"/>
<dbReference type="EMBL" id="JAPZBS010000001">
    <property type="protein sequence ID" value="KAJ5389346.1"/>
    <property type="molecule type" value="Genomic_DNA"/>
</dbReference>
<dbReference type="PANTHER" id="PTHR45890">
    <property type="entry name" value="AARF DOMAIN CONTAINING KINASE 2 (PREDICTED)"/>
    <property type="match status" value="1"/>
</dbReference>
<reference evidence="4" key="2">
    <citation type="journal article" date="2023" name="IMA Fungus">
        <title>Comparative genomic study of the Penicillium genus elucidates a diverse pangenome and 15 lateral gene transfer events.</title>
        <authorList>
            <person name="Petersen C."/>
            <person name="Sorensen T."/>
            <person name="Nielsen M.R."/>
            <person name="Sondergaard T.E."/>
            <person name="Sorensen J.L."/>
            <person name="Fitzpatrick D.A."/>
            <person name="Frisvad J.C."/>
            <person name="Nielsen K.L."/>
        </authorList>
    </citation>
    <scope>NUCLEOTIDE SEQUENCE</scope>
    <source>
        <strain evidence="4">IBT 29864</strain>
    </source>
</reference>
<dbReference type="SUPFAM" id="SSF56112">
    <property type="entry name" value="Protein kinase-like (PK-like)"/>
    <property type="match status" value="1"/>
</dbReference>
<dbReference type="InterPro" id="IPR004147">
    <property type="entry name" value="ABC1_dom"/>
</dbReference>
<organism evidence="4 5">
    <name type="scientific">Penicillium cataractarum</name>
    <dbReference type="NCBI Taxonomy" id="2100454"/>
    <lineage>
        <taxon>Eukaryota</taxon>
        <taxon>Fungi</taxon>
        <taxon>Dikarya</taxon>
        <taxon>Ascomycota</taxon>
        <taxon>Pezizomycotina</taxon>
        <taxon>Eurotiomycetes</taxon>
        <taxon>Eurotiomycetidae</taxon>
        <taxon>Eurotiales</taxon>
        <taxon>Aspergillaceae</taxon>
        <taxon>Penicillium</taxon>
    </lineage>
</organism>
<reference evidence="4" key="1">
    <citation type="submission" date="2022-11" db="EMBL/GenBank/DDBJ databases">
        <authorList>
            <person name="Petersen C."/>
        </authorList>
    </citation>
    <scope>NUCLEOTIDE SEQUENCE</scope>
    <source>
        <strain evidence="4">IBT 29864</strain>
    </source>
</reference>
<feature type="domain" description="ABC1 atypical kinase-like" evidence="3">
    <location>
        <begin position="282"/>
        <end position="429"/>
    </location>
</feature>
<keyword evidence="5" id="KW-1185">Reference proteome</keyword>
<dbReference type="Proteomes" id="UP001147782">
    <property type="component" value="Unassembled WGS sequence"/>
</dbReference>
<feature type="transmembrane region" description="Helical" evidence="2">
    <location>
        <begin position="116"/>
        <end position="136"/>
    </location>
</feature>
<dbReference type="PANTHER" id="PTHR45890:SF1">
    <property type="entry name" value="AARF DOMAIN CONTAINING KINASE 2"/>
    <property type="match status" value="1"/>
</dbReference>
<evidence type="ECO:0000259" key="3">
    <source>
        <dbReference type="Pfam" id="PF03109"/>
    </source>
</evidence>
<feature type="transmembrane region" description="Helical" evidence="2">
    <location>
        <begin position="301"/>
        <end position="320"/>
    </location>
</feature>
<comment type="similarity">
    <text evidence="1">Belongs to the protein kinase superfamily. ADCK protein kinase family.</text>
</comment>
<dbReference type="InterPro" id="IPR011009">
    <property type="entry name" value="Kinase-like_dom_sf"/>
</dbReference>
<dbReference type="InterPro" id="IPR044095">
    <property type="entry name" value="ADCK2_dom"/>
</dbReference>
<dbReference type="Pfam" id="PF03109">
    <property type="entry name" value="ABC1"/>
    <property type="match status" value="2"/>
</dbReference>
<dbReference type="GO" id="GO:0005739">
    <property type="term" value="C:mitochondrion"/>
    <property type="evidence" value="ECO:0007669"/>
    <property type="project" value="TreeGrafter"/>
</dbReference>